<evidence type="ECO:0000259" key="3">
    <source>
        <dbReference type="Pfam" id="PF00195"/>
    </source>
</evidence>
<dbReference type="InterPro" id="IPR011141">
    <property type="entry name" value="Polyketide_synthase_type-III"/>
</dbReference>
<dbReference type="OrthoDB" id="1500228at2759"/>
<dbReference type="AlphaFoldDB" id="A0A834XHD0"/>
<comment type="caution">
    <text evidence="4">The sequence shown here is derived from an EMBL/GenBank/DDBJ whole genome shotgun (WGS) entry which is preliminary data.</text>
</comment>
<dbReference type="GO" id="GO:0030639">
    <property type="term" value="P:polyketide biosynthetic process"/>
    <property type="evidence" value="ECO:0007669"/>
    <property type="project" value="TreeGrafter"/>
</dbReference>
<dbReference type="PANTHER" id="PTHR11877">
    <property type="entry name" value="HYDROXYMETHYLGLUTARYL-COA SYNTHASE"/>
    <property type="match status" value="1"/>
</dbReference>
<reference evidence="4" key="1">
    <citation type="submission" date="2020-09" db="EMBL/GenBank/DDBJ databases">
        <title>Genome-Enabled Discovery of Anthraquinone Biosynthesis in Senna tora.</title>
        <authorList>
            <person name="Kang S.-H."/>
            <person name="Pandey R.P."/>
            <person name="Lee C.-M."/>
            <person name="Sim J.-S."/>
            <person name="Jeong J.-T."/>
            <person name="Choi B.-S."/>
            <person name="Jung M."/>
            <person name="Ginzburg D."/>
            <person name="Zhao K."/>
            <person name="Won S.Y."/>
            <person name="Oh T.-J."/>
            <person name="Yu Y."/>
            <person name="Kim N.-H."/>
            <person name="Lee O.R."/>
            <person name="Lee T.-H."/>
            <person name="Bashyal P."/>
            <person name="Kim T.-S."/>
            <person name="Lee W.-H."/>
            <person name="Kawkins C."/>
            <person name="Kim C.-K."/>
            <person name="Kim J.S."/>
            <person name="Ahn B.O."/>
            <person name="Rhee S.Y."/>
            <person name="Sohng J.K."/>
        </authorList>
    </citation>
    <scope>NUCLEOTIDE SEQUENCE</scope>
    <source>
        <tissue evidence="4">Leaf</tissue>
    </source>
</reference>
<dbReference type="PANTHER" id="PTHR11877:SF14">
    <property type="entry name" value="CHALCONE SYNTHASE"/>
    <property type="match status" value="1"/>
</dbReference>
<feature type="domain" description="Chalcone/stilbene synthase N-terminal" evidence="3">
    <location>
        <begin position="5"/>
        <end position="85"/>
    </location>
</feature>
<dbReference type="InterPro" id="IPR016039">
    <property type="entry name" value="Thiolase-like"/>
</dbReference>
<keyword evidence="1" id="KW-0808">Transferase</keyword>
<dbReference type="InterPro" id="IPR001099">
    <property type="entry name" value="Chalcone/stilbene_synt_N"/>
</dbReference>
<dbReference type="Gene3D" id="3.40.47.10">
    <property type="match status" value="1"/>
</dbReference>
<evidence type="ECO:0000256" key="2">
    <source>
        <dbReference type="ARBA" id="ARBA00023315"/>
    </source>
</evidence>
<keyword evidence="5" id="KW-1185">Reference proteome</keyword>
<evidence type="ECO:0000313" key="5">
    <source>
        <dbReference type="Proteomes" id="UP000634136"/>
    </source>
</evidence>
<evidence type="ECO:0000313" key="4">
    <source>
        <dbReference type="EMBL" id="KAF7844282.1"/>
    </source>
</evidence>
<dbReference type="SUPFAM" id="SSF53901">
    <property type="entry name" value="Thiolase-like"/>
    <property type="match status" value="1"/>
</dbReference>
<accession>A0A834XHD0</accession>
<protein>
    <submittedName>
        <fullName evidence="4">Chalcone synthase-like</fullName>
    </submittedName>
</protein>
<dbReference type="Pfam" id="PF00195">
    <property type="entry name" value="Chal_sti_synt_N"/>
    <property type="match status" value="1"/>
</dbReference>
<organism evidence="4 5">
    <name type="scientific">Senna tora</name>
    <dbReference type="NCBI Taxonomy" id="362788"/>
    <lineage>
        <taxon>Eukaryota</taxon>
        <taxon>Viridiplantae</taxon>
        <taxon>Streptophyta</taxon>
        <taxon>Embryophyta</taxon>
        <taxon>Tracheophyta</taxon>
        <taxon>Spermatophyta</taxon>
        <taxon>Magnoliopsida</taxon>
        <taxon>eudicotyledons</taxon>
        <taxon>Gunneridae</taxon>
        <taxon>Pentapetalae</taxon>
        <taxon>rosids</taxon>
        <taxon>fabids</taxon>
        <taxon>Fabales</taxon>
        <taxon>Fabaceae</taxon>
        <taxon>Caesalpinioideae</taxon>
        <taxon>Cassia clade</taxon>
        <taxon>Senna</taxon>
    </lineage>
</organism>
<name>A0A834XHD0_9FABA</name>
<dbReference type="EMBL" id="JAAIUW010000001">
    <property type="protein sequence ID" value="KAF7844282.1"/>
    <property type="molecule type" value="Genomic_DNA"/>
</dbReference>
<dbReference type="GO" id="GO:0016747">
    <property type="term" value="F:acyltransferase activity, transferring groups other than amino-acyl groups"/>
    <property type="evidence" value="ECO:0007669"/>
    <property type="project" value="InterPro"/>
</dbReference>
<dbReference type="Proteomes" id="UP000634136">
    <property type="component" value="Unassembled WGS sequence"/>
</dbReference>
<keyword evidence="2" id="KW-0012">Acyltransferase</keyword>
<proteinExistence type="predicted"/>
<sequence>MSDLSILAIGTANPTNCIYQDDFTDYYFRVTNINHMPGLKAKLKRICEKSMIKKRYIHLTEEMLKENPNICAYEEPSLNARQDMLGLDAFLKIRGPPVMVLVYSSQLFVWFECPLMLTEITIGYGFAFASSGAGRNSRAIRGPPVMVLVYSSQLFVWSEIVEAGTALEEGLSGRGESQT</sequence>
<gene>
    <name evidence="4" type="ORF">G2W53_001187</name>
</gene>
<evidence type="ECO:0000256" key="1">
    <source>
        <dbReference type="ARBA" id="ARBA00022679"/>
    </source>
</evidence>